<dbReference type="SUPFAM" id="SSF50249">
    <property type="entry name" value="Nucleic acid-binding proteins"/>
    <property type="match status" value="1"/>
</dbReference>
<dbReference type="InterPro" id="IPR012340">
    <property type="entry name" value="NA-bd_OB-fold"/>
</dbReference>
<name>A0A6S7LEU4_PARCT</name>
<dbReference type="Pfam" id="PF20917">
    <property type="entry name" value="AsnRS_N"/>
    <property type="match status" value="1"/>
</dbReference>
<dbReference type="Pfam" id="PF01336">
    <property type="entry name" value="tRNA_anti-codon"/>
    <property type="match status" value="1"/>
</dbReference>
<reference evidence="4" key="1">
    <citation type="submission" date="2020-04" db="EMBL/GenBank/DDBJ databases">
        <authorList>
            <person name="Alioto T."/>
            <person name="Alioto T."/>
            <person name="Gomez Garrido J."/>
        </authorList>
    </citation>
    <scope>NUCLEOTIDE SEQUENCE</scope>
    <source>
        <strain evidence="4">A484AB</strain>
    </source>
</reference>
<evidence type="ECO:0000259" key="2">
    <source>
        <dbReference type="Pfam" id="PF01336"/>
    </source>
</evidence>
<keyword evidence="5" id="KW-1185">Reference proteome</keyword>
<feature type="region of interest" description="Disordered" evidence="1">
    <location>
        <begin position="1"/>
        <end position="21"/>
    </location>
</feature>
<dbReference type="GO" id="GO:0003676">
    <property type="term" value="F:nucleic acid binding"/>
    <property type="evidence" value="ECO:0007669"/>
    <property type="project" value="InterPro"/>
</dbReference>
<evidence type="ECO:0000313" key="4">
    <source>
        <dbReference type="EMBL" id="CAB4031059.1"/>
    </source>
</evidence>
<evidence type="ECO:0000259" key="3">
    <source>
        <dbReference type="Pfam" id="PF20917"/>
    </source>
</evidence>
<feature type="domain" description="OB" evidence="2">
    <location>
        <begin position="124"/>
        <end position="158"/>
    </location>
</feature>
<organism evidence="4 5">
    <name type="scientific">Paramuricea clavata</name>
    <name type="common">Red gorgonian</name>
    <name type="synonym">Violescent sea-whip</name>
    <dbReference type="NCBI Taxonomy" id="317549"/>
    <lineage>
        <taxon>Eukaryota</taxon>
        <taxon>Metazoa</taxon>
        <taxon>Cnidaria</taxon>
        <taxon>Anthozoa</taxon>
        <taxon>Octocorallia</taxon>
        <taxon>Malacalcyonacea</taxon>
        <taxon>Plexauridae</taxon>
        <taxon>Paramuricea</taxon>
    </lineage>
</organism>
<protein>
    <submittedName>
        <fullName evidence="4">Asparagine--tRNA ligase, cytoplasmic-like</fullName>
    </submittedName>
</protein>
<comment type="caution">
    <text evidence="4">The sequence shown here is derived from an EMBL/GenBank/DDBJ whole genome shotgun (WGS) entry which is preliminary data.</text>
</comment>
<evidence type="ECO:0000313" key="5">
    <source>
        <dbReference type="Proteomes" id="UP001152795"/>
    </source>
</evidence>
<dbReference type="Gene3D" id="2.40.50.140">
    <property type="entry name" value="Nucleic acid-binding proteins"/>
    <property type="match status" value="1"/>
</dbReference>
<accession>A0A6S7LEU4</accession>
<dbReference type="EMBL" id="CACRXK020017328">
    <property type="protein sequence ID" value="CAB4031059.1"/>
    <property type="molecule type" value="Genomic_DNA"/>
</dbReference>
<dbReference type="OrthoDB" id="1931232at2759"/>
<feature type="domain" description="Asparagine--tRNA ligase N-terminal" evidence="3">
    <location>
        <begin position="17"/>
        <end position="106"/>
    </location>
</feature>
<proteinExistence type="predicted"/>
<dbReference type="AlphaFoldDB" id="A0A6S7LEU4"/>
<dbReference type="GO" id="GO:0016874">
    <property type="term" value="F:ligase activity"/>
    <property type="evidence" value="ECO:0007669"/>
    <property type="project" value="UniProtKB-KW"/>
</dbReference>
<dbReference type="Gene3D" id="3.30.1910.20">
    <property type="entry name" value="asparaginyl-tRNA synthetase, N-terminal domain"/>
    <property type="match status" value="1"/>
</dbReference>
<dbReference type="InterPro" id="IPR048952">
    <property type="entry name" value="AsnRS_N"/>
</dbReference>
<sequence length="160" mass="18480">TLYSSEKFGCDESGNGSENKPFKTALKAMKFFGKGPLPKIMVDSKEEVMKFEEISEAQLTKLTSIFQQEQRKSEKREEKESEKAEKRAKNREEAKQIVIEEDPSLPNPRKIKIRDATMARGERVMIQAWVHRIRRQGKILMFLVLRDGTGFLQCVLSDEL</sequence>
<evidence type="ECO:0000256" key="1">
    <source>
        <dbReference type="SAM" id="MobiDB-lite"/>
    </source>
</evidence>
<dbReference type="InterPro" id="IPR004365">
    <property type="entry name" value="NA-bd_OB_tRNA"/>
</dbReference>
<feature type="compositionally biased region" description="Basic and acidic residues" evidence="1">
    <location>
        <begin position="69"/>
        <end position="95"/>
    </location>
</feature>
<feature type="region of interest" description="Disordered" evidence="1">
    <location>
        <begin position="67"/>
        <end position="106"/>
    </location>
</feature>
<feature type="non-terminal residue" evidence="4">
    <location>
        <position position="160"/>
    </location>
</feature>
<gene>
    <name evidence="4" type="ORF">PACLA_8A062885</name>
</gene>
<dbReference type="Proteomes" id="UP001152795">
    <property type="component" value="Unassembled WGS sequence"/>
</dbReference>
<feature type="non-terminal residue" evidence="4">
    <location>
        <position position="1"/>
    </location>
</feature>
<keyword evidence="4" id="KW-0436">Ligase</keyword>